<dbReference type="GO" id="GO:0046872">
    <property type="term" value="F:metal ion binding"/>
    <property type="evidence" value="ECO:0007669"/>
    <property type="project" value="UniProtKB-KW"/>
</dbReference>
<evidence type="ECO:0000256" key="3">
    <source>
        <dbReference type="ARBA" id="ARBA00022723"/>
    </source>
</evidence>
<dbReference type="Proteomes" id="UP000316584">
    <property type="component" value="Chromosome"/>
</dbReference>
<evidence type="ECO:0000256" key="1">
    <source>
        <dbReference type="ARBA" id="ARBA00001947"/>
    </source>
</evidence>
<dbReference type="PANTHER" id="PTHR22726:SF1">
    <property type="entry name" value="METALLOENDOPEPTIDASE OMA1, MITOCHONDRIAL"/>
    <property type="match status" value="1"/>
</dbReference>
<evidence type="ECO:0000256" key="2">
    <source>
        <dbReference type="ARBA" id="ARBA00022670"/>
    </source>
</evidence>
<gene>
    <name evidence="9" type="ORF">FPZ22_01695</name>
</gene>
<feature type="domain" description="Peptidase M48" evidence="8">
    <location>
        <begin position="254"/>
        <end position="435"/>
    </location>
</feature>
<feature type="signal peptide" evidence="7">
    <location>
        <begin position="1"/>
        <end position="27"/>
    </location>
</feature>
<proteinExistence type="predicted"/>
<dbReference type="Gene3D" id="3.30.2010.10">
    <property type="entry name" value="Metalloproteases ('zincins'), catalytic domain"/>
    <property type="match status" value="1"/>
</dbReference>
<dbReference type="PANTHER" id="PTHR22726">
    <property type="entry name" value="METALLOENDOPEPTIDASE OMA1"/>
    <property type="match status" value="1"/>
</dbReference>
<dbReference type="KEGG" id="lug:FPZ22_01695"/>
<dbReference type="AlphaFoldDB" id="A0A518N1I1"/>
<dbReference type="Gene3D" id="2.30.30.40">
    <property type="entry name" value="SH3 Domains"/>
    <property type="match status" value="1"/>
</dbReference>
<comment type="cofactor">
    <cofactor evidence="1">
        <name>Zn(2+)</name>
        <dbReference type="ChEBI" id="CHEBI:29105"/>
    </cofactor>
</comment>
<organism evidence="9 10">
    <name type="scientific">Luteimonas granuli</name>
    <dbReference type="NCBI Taxonomy" id="1176533"/>
    <lineage>
        <taxon>Bacteria</taxon>
        <taxon>Pseudomonadati</taxon>
        <taxon>Pseudomonadota</taxon>
        <taxon>Gammaproteobacteria</taxon>
        <taxon>Lysobacterales</taxon>
        <taxon>Lysobacteraceae</taxon>
        <taxon>Luteimonas</taxon>
    </lineage>
</organism>
<evidence type="ECO:0000256" key="7">
    <source>
        <dbReference type="SAM" id="SignalP"/>
    </source>
</evidence>
<evidence type="ECO:0000259" key="8">
    <source>
        <dbReference type="Pfam" id="PF01435"/>
    </source>
</evidence>
<evidence type="ECO:0000313" key="10">
    <source>
        <dbReference type="Proteomes" id="UP000316584"/>
    </source>
</evidence>
<evidence type="ECO:0000256" key="4">
    <source>
        <dbReference type="ARBA" id="ARBA00022801"/>
    </source>
</evidence>
<keyword evidence="7" id="KW-0732">Signal</keyword>
<keyword evidence="5" id="KW-0862">Zinc</keyword>
<keyword evidence="3" id="KW-0479">Metal-binding</keyword>
<dbReference type="GO" id="GO:0016020">
    <property type="term" value="C:membrane"/>
    <property type="evidence" value="ECO:0007669"/>
    <property type="project" value="TreeGrafter"/>
</dbReference>
<evidence type="ECO:0000256" key="5">
    <source>
        <dbReference type="ARBA" id="ARBA00022833"/>
    </source>
</evidence>
<feature type="chain" id="PRO_5021739588" evidence="7">
    <location>
        <begin position="28"/>
        <end position="444"/>
    </location>
</feature>
<keyword evidence="10" id="KW-1185">Reference proteome</keyword>
<dbReference type="EMBL" id="CP042218">
    <property type="protein sequence ID" value="QDW65767.1"/>
    <property type="molecule type" value="Genomic_DNA"/>
</dbReference>
<accession>A0A518N1I1</accession>
<protein>
    <submittedName>
        <fullName evidence="9">M48 family metalloprotease</fullName>
    </submittedName>
</protein>
<evidence type="ECO:0000313" key="9">
    <source>
        <dbReference type="EMBL" id="QDW65767.1"/>
    </source>
</evidence>
<sequence>MNTHVRCLAIPALLALAGATAGAPARAAELPAMVHKPGVEVREAPDLRSTSIATLARDARVGISAQQGLWYRLALEDGRSGYVRVNEVRMLHAAEETSEAGRRAVFQGTAGRGRVTETATVRGIDASDLAGGRHDAAGLARMESHRVDAATAADHAGLRGWQARSVPLPGEAEELDTSGSQATQAEKRSGLAAARGLLSKLGGDPVGASLGARVADRAIGKSDREIAEEELALGPAVAGRVLGVAPLWDDDDAQARVNLVGRWLASQTSRPGLPWTFGVIDDGEINAFAAPGGYVLLTRGLYELLADDAELAAVIAHELGHVVQRDHFEVIRKQQVREAGKDAVLSRVSAPGPAAYAKDHVDRHGAAVLLTGLDREAEYRADATAGVYLERAGFDPLAFYSVLQKMASLGTRPARLARLYRTHPPLDARMDRLDAGAPPGDRRR</sequence>
<name>A0A518N1I1_9GAMM</name>
<evidence type="ECO:0000256" key="6">
    <source>
        <dbReference type="ARBA" id="ARBA00023049"/>
    </source>
</evidence>
<keyword evidence="6 9" id="KW-0482">Metalloprotease</keyword>
<keyword evidence="4" id="KW-0378">Hydrolase</keyword>
<dbReference type="RefSeq" id="WP_144889684.1">
    <property type="nucleotide sequence ID" value="NZ_CP042218.1"/>
</dbReference>
<dbReference type="OrthoDB" id="9810445at2"/>
<dbReference type="InterPro" id="IPR001915">
    <property type="entry name" value="Peptidase_M48"/>
</dbReference>
<dbReference type="InterPro" id="IPR051156">
    <property type="entry name" value="Mito/Outer_Membr_Metalloprot"/>
</dbReference>
<dbReference type="GO" id="GO:0051603">
    <property type="term" value="P:proteolysis involved in protein catabolic process"/>
    <property type="evidence" value="ECO:0007669"/>
    <property type="project" value="TreeGrafter"/>
</dbReference>
<dbReference type="Pfam" id="PF01435">
    <property type="entry name" value="Peptidase_M48"/>
    <property type="match status" value="1"/>
</dbReference>
<keyword evidence="2 9" id="KW-0645">Protease</keyword>
<reference evidence="9 10" key="1">
    <citation type="submission" date="2019-07" db="EMBL/GenBank/DDBJ databases">
        <title>Full genome sequence of Luteimonas sp. Gr-4.</title>
        <authorList>
            <person name="Im W.-T."/>
        </authorList>
    </citation>
    <scope>NUCLEOTIDE SEQUENCE [LARGE SCALE GENOMIC DNA]</scope>
    <source>
        <strain evidence="9 10">Gr-4</strain>
    </source>
</reference>
<dbReference type="GO" id="GO:0004222">
    <property type="term" value="F:metalloendopeptidase activity"/>
    <property type="evidence" value="ECO:0007669"/>
    <property type="project" value="InterPro"/>
</dbReference>